<feature type="region of interest" description="Disordered" evidence="1">
    <location>
        <begin position="34"/>
        <end position="98"/>
    </location>
</feature>
<protein>
    <recommendedName>
        <fullName evidence="2">DUF4124 domain-containing protein</fullName>
    </recommendedName>
</protein>
<accession>A0A3B0XVV2</accession>
<dbReference type="InterPro" id="IPR025392">
    <property type="entry name" value="DUF4124"/>
</dbReference>
<evidence type="ECO:0000256" key="1">
    <source>
        <dbReference type="SAM" id="MobiDB-lite"/>
    </source>
</evidence>
<dbReference type="EMBL" id="UOFM01000020">
    <property type="protein sequence ID" value="VAW72495.1"/>
    <property type="molecule type" value="Genomic_DNA"/>
</dbReference>
<dbReference type="Pfam" id="PF13511">
    <property type="entry name" value="DUF4124"/>
    <property type="match status" value="1"/>
</dbReference>
<dbReference type="AlphaFoldDB" id="A0A3B0XVV2"/>
<organism evidence="3">
    <name type="scientific">hydrothermal vent metagenome</name>
    <dbReference type="NCBI Taxonomy" id="652676"/>
    <lineage>
        <taxon>unclassified sequences</taxon>
        <taxon>metagenomes</taxon>
        <taxon>ecological metagenomes</taxon>
    </lineage>
</organism>
<gene>
    <name evidence="3" type="ORF">MNBD_GAMMA14-524</name>
</gene>
<proteinExistence type="predicted"/>
<feature type="compositionally biased region" description="Basic and acidic residues" evidence="1">
    <location>
        <begin position="65"/>
        <end position="98"/>
    </location>
</feature>
<sequence length="147" mass="16593">MIVRTLIGSILLLAMAGAQATMFKWKDEHGNTQFGQFPPAGVEAQRMKPPRAPASSGKTGPSLQDRVKALEQKQGQDREKALTEKEDQERAAQLKKNCENAQNTVRLLERGGNRRYHMPDGTVQRLDENETRRRIGESKKYIKENCS</sequence>
<feature type="domain" description="DUF4124" evidence="2">
    <location>
        <begin position="11"/>
        <end position="55"/>
    </location>
</feature>
<evidence type="ECO:0000313" key="3">
    <source>
        <dbReference type="EMBL" id="VAW72495.1"/>
    </source>
</evidence>
<evidence type="ECO:0000259" key="2">
    <source>
        <dbReference type="Pfam" id="PF13511"/>
    </source>
</evidence>
<reference evidence="3" key="1">
    <citation type="submission" date="2018-06" db="EMBL/GenBank/DDBJ databases">
        <authorList>
            <person name="Zhirakovskaya E."/>
        </authorList>
    </citation>
    <scope>NUCLEOTIDE SEQUENCE</scope>
</reference>
<name>A0A3B0XVV2_9ZZZZ</name>